<proteinExistence type="predicted"/>
<evidence type="ECO:0000313" key="2">
    <source>
        <dbReference type="Proteomes" id="UP000253606"/>
    </source>
</evidence>
<dbReference type="EMBL" id="CP030840">
    <property type="protein sequence ID" value="AXC12691.1"/>
    <property type="molecule type" value="Genomic_DNA"/>
</dbReference>
<protein>
    <submittedName>
        <fullName evidence="1">Uncharacterized protein</fullName>
    </submittedName>
</protein>
<keyword evidence="2" id="KW-1185">Reference proteome</keyword>
<evidence type="ECO:0000313" key="1">
    <source>
        <dbReference type="EMBL" id="AXC12691.1"/>
    </source>
</evidence>
<dbReference type="KEGG" id="abas:ACPOL_3404"/>
<reference evidence="1 2" key="1">
    <citation type="journal article" date="2018" name="Front. Microbiol.">
        <title>Hydrolytic Capabilities as a Key to Environmental Success: Chitinolytic and Cellulolytic Acidobacteria From Acidic Sub-arctic Soils and Boreal Peatlands.</title>
        <authorList>
            <person name="Belova S.E."/>
            <person name="Ravin N.V."/>
            <person name="Pankratov T.A."/>
            <person name="Rakitin A.L."/>
            <person name="Ivanova A.A."/>
            <person name="Beletsky A.V."/>
            <person name="Mardanov A.V."/>
            <person name="Sinninghe Damste J.S."/>
            <person name="Dedysh S.N."/>
        </authorList>
    </citation>
    <scope>NUCLEOTIDE SEQUENCE [LARGE SCALE GENOMIC DNA]</scope>
    <source>
        <strain evidence="1 2">SBC82</strain>
    </source>
</reference>
<dbReference type="AlphaFoldDB" id="A0A2Z5G0L2"/>
<dbReference type="Proteomes" id="UP000253606">
    <property type="component" value="Chromosome"/>
</dbReference>
<dbReference type="RefSeq" id="WP_114207833.1">
    <property type="nucleotide sequence ID" value="NZ_CP030840.1"/>
</dbReference>
<organism evidence="1 2">
    <name type="scientific">Acidisarcina polymorpha</name>
    <dbReference type="NCBI Taxonomy" id="2211140"/>
    <lineage>
        <taxon>Bacteria</taxon>
        <taxon>Pseudomonadati</taxon>
        <taxon>Acidobacteriota</taxon>
        <taxon>Terriglobia</taxon>
        <taxon>Terriglobales</taxon>
        <taxon>Acidobacteriaceae</taxon>
        <taxon>Acidisarcina</taxon>
    </lineage>
</organism>
<gene>
    <name evidence="1" type="ORF">ACPOL_3404</name>
</gene>
<sequence>MTQQNCKHYRATAKVSVHRGIDGGPRMANVKIRCADCGEPFEFLGVETEGPTDRPSVDVKAQDLRVPIAVRNEVEPKTTKKKIQ</sequence>
<accession>A0A2Z5G0L2</accession>
<dbReference type="OrthoDB" id="8481694at2"/>
<name>A0A2Z5G0L2_9BACT</name>